<gene>
    <name evidence="1" type="ORF">OXH18_04135</name>
</gene>
<evidence type="ECO:0000313" key="2">
    <source>
        <dbReference type="Proteomes" id="UP001163152"/>
    </source>
</evidence>
<accession>A0A9E8ZG75</accession>
<dbReference type="AlphaFoldDB" id="A0A9E8ZG75"/>
<evidence type="ECO:0000313" key="1">
    <source>
        <dbReference type="EMBL" id="WAL61197.1"/>
    </source>
</evidence>
<reference evidence="1" key="1">
    <citation type="submission" date="2022-12" db="EMBL/GenBank/DDBJ databases">
        <title>Polyphasic identification of a Novel Hot-Spring Cyanobacterium Ocullathermofonsia sinensis gen nov. sp. nov. and Genomic Insights on its Adaptations to the Thermal Habitat.</title>
        <authorList>
            <person name="Daroch M."/>
            <person name="Tang J."/>
            <person name="Jiang Y."/>
        </authorList>
    </citation>
    <scope>NUCLEOTIDE SEQUENCE</scope>
    <source>
        <strain evidence="1">PKUAC-SCTA174</strain>
    </source>
</reference>
<dbReference type="KEGG" id="tsin:OXH18_04135"/>
<dbReference type="RefSeq" id="WP_268611154.1">
    <property type="nucleotide sequence ID" value="NZ_CP113797.1"/>
</dbReference>
<dbReference type="EMBL" id="CP113797">
    <property type="protein sequence ID" value="WAL61197.1"/>
    <property type="molecule type" value="Genomic_DNA"/>
</dbReference>
<protein>
    <submittedName>
        <fullName evidence="1">Uncharacterized protein</fullName>
    </submittedName>
</protein>
<sequence>MSAVQVRLLAFKVNQEKLRLVGVLLTQDFFTGDLGSIFWGLLGDFGAKTGGKLVEVVEVL</sequence>
<organism evidence="1 2">
    <name type="scientific">Thermocoleostomius sinensis A174</name>
    <dbReference type="NCBI Taxonomy" id="2016057"/>
    <lineage>
        <taxon>Bacteria</taxon>
        <taxon>Bacillati</taxon>
        <taxon>Cyanobacteriota</taxon>
        <taxon>Cyanophyceae</taxon>
        <taxon>Oculatellales</taxon>
        <taxon>Oculatellaceae</taxon>
        <taxon>Thermocoleostomius</taxon>
    </lineage>
</organism>
<proteinExistence type="predicted"/>
<name>A0A9E8ZG75_9CYAN</name>
<keyword evidence="2" id="KW-1185">Reference proteome</keyword>
<dbReference type="Proteomes" id="UP001163152">
    <property type="component" value="Chromosome"/>
</dbReference>